<keyword evidence="9 12" id="KW-0067">ATP-binding</keyword>
<evidence type="ECO:0000256" key="7">
    <source>
        <dbReference type="ARBA" id="ARBA00022741"/>
    </source>
</evidence>
<dbReference type="InterPro" id="IPR008145">
    <property type="entry name" value="GK/Ca_channel_bsu"/>
</dbReference>
<accession>A0A222EN73</accession>
<dbReference type="OrthoDB" id="9808150at2"/>
<evidence type="ECO:0000256" key="6">
    <source>
        <dbReference type="ARBA" id="ARBA00022679"/>
    </source>
</evidence>
<dbReference type="EC" id="2.7.4.8" evidence="4 12"/>
<evidence type="ECO:0000256" key="12">
    <source>
        <dbReference type="HAMAP-Rule" id="MF_00328"/>
    </source>
</evidence>
<keyword evidence="8 12" id="KW-0418">Kinase</keyword>
<proteinExistence type="inferred from homology"/>
<evidence type="ECO:0000256" key="4">
    <source>
        <dbReference type="ARBA" id="ARBA00012961"/>
    </source>
</evidence>
<dbReference type="CDD" id="cd00071">
    <property type="entry name" value="GMPK"/>
    <property type="match status" value="1"/>
</dbReference>
<dbReference type="AlphaFoldDB" id="A0A222EN73"/>
<keyword evidence="12" id="KW-0963">Cytoplasm</keyword>
<dbReference type="Pfam" id="PF00625">
    <property type="entry name" value="Guanylate_kin"/>
    <property type="match status" value="1"/>
</dbReference>
<gene>
    <name evidence="12 14" type="primary">gmk</name>
    <name evidence="14" type="ORF">SCORR_v1c01730</name>
</gene>
<dbReference type="InterPro" id="IPR008144">
    <property type="entry name" value="Guanylate_kin-like_dom"/>
</dbReference>
<dbReference type="PROSITE" id="PS50052">
    <property type="entry name" value="GUANYLATE_KINASE_2"/>
    <property type="match status" value="1"/>
</dbReference>
<reference evidence="14 15" key="1">
    <citation type="submission" date="2017-07" db="EMBL/GenBank/DDBJ databases">
        <title>Complete genome sequence of Spiroplasma corruscae EC-1 (DSM 19793).</title>
        <authorList>
            <person name="Tsai Y.-M."/>
            <person name="Lo W.-S."/>
            <person name="Kuo C.-H."/>
        </authorList>
    </citation>
    <scope>NUCLEOTIDE SEQUENCE [LARGE SCALE GENOMIC DNA]</scope>
    <source>
        <strain evidence="14 15">EC-1</strain>
    </source>
</reference>
<keyword evidence="6 12" id="KW-0808">Transferase</keyword>
<keyword evidence="15" id="KW-1185">Reference proteome</keyword>
<dbReference type="GO" id="GO:0005524">
    <property type="term" value="F:ATP binding"/>
    <property type="evidence" value="ECO:0007669"/>
    <property type="project" value="UniProtKB-UniRule"/>
</dbReference>
<dbReference type="InterPro" id="IPR027417">
    <property type="entry name" value="P-loop_NTPase"/>
</dbReference>
<sequence length="290" mass="34104">MKKGKIIILSGPSGVGKGTINKELAKDQTLNLTQSISMTTREPRPGEVDGVNYFFVDKKTFKDAIQHDELIEHAEFIGNYYGTPRKYLYDKIEKGENVVLEIEVIGATQILKKEEPINLVSIFLMPPNLKQLENRLRNRGTENEEVIKQRLDKALLEIPLKHKYQYVITIDSVDDAVKKVKDVLLKENTLSMDWKESKYYKLKEDIKKVIIDQYMFLVNNWKDNVIHLDDFKEDKDFNFEEYLVNFLTEKIYKYVLAFKEIEYLDNFTNVQSIAEKFMLDFNFFTIKQDL</sequence>
<feature type="domain" description="Guanylate kinase-like" evidence="13">
    <location>
        <begin position="4"/>
        <end position="185"/>
    </location>
</feature>
<evidence type="ECO:0000256" key="3">
    <source>
        <dbReference type="ARBA" id="ARBA00005790"/>
    </source>
</evidence>
<dbReference type="PANTHER" id="PTHR23117:SF13">
    <property type="entry name" value="GUANYLATE KINASE"/>
    <property type="match status" value="1"/>
</dbReference>
<comment type="catalytic activity">
    <reaction evidence="11 12">
        <text>GMP + ATP = GDP + ADP</text>
        <dbReference type="Rhea" id="RHEA:20780"/>
        <dbReference type="ChEBI" id="CHEBI:30616"/>
        <dbReference type="ChEBI" id="CHEBI:58115"/>
        <dbReference type="ChEBI" id="CHEBI:58189"/>
        <dbReference type="ChEBI" id="CHEBI:456216"/>
        <dbReference type="EC" id="2.7.4.8"/>
    </reaction>
</comment>
<dbReference type="KEGG" id="scou:SCORR_v1c01730"/>
<evidence type="ECO:0000256" key="11">
    <source>
        <dbReference type="ARBA" id="ARBA00048594"/>
    </source>
</evidence>
<protein>
    <recommendedName>
        <fullName evidence="5 12">Guanylate kinase</fullName>
        <ecNumber evidence="4 12">2.7.4.8</ecNumber>
    </recommendedName>
    <alternativeName>
        <fullName evidence="10 12">GMP kinase</fullName>
    </alternativeName>
</protein>
<dbReference type="SUPFAM" id="SSF52540">
    <property type="entry name" value="P-loop containing nucleoside triphosphate hydrolases"/>
    <property type="match status" value="1"/>
</dbReference>
<evidence type="ECO:0000256" key="5">
    <source>
        <dbReference type="ARBA" id="ARBA00016296"/>
    </source>
</evidence>
<dbReference type="Gene3D" id="3.40.50.300">
    <property type="entry name" value="P-loop containing nucleotide triphosphate hydrolases"/>
    <property type="match status" value="1"/>
</dbReference>
<dbReference type="SMART" id="SM00072">
    <property type="entry name" value="GuKc"/>
    <property type="match status" value="1"/>
</dbReference>
<dbReference type="Gene3D" id="3.30.63.10">
    <property type="entry name" value="Guanylate Kinase phosphate binding domain"/>
    <property type="match status" value="1"/>
</dbReference>
<evidence type="ECO:0000256" key="10">
    <source>
        <dbReference type="ARBA" id="ARBA00030128"/>
    </source>
</evidence>
<organism evidence="14 15">
    <name type="scientific">Spiroplasma corruscae</name>
    <dbReference type="NCBI Taxonomy" id="216934"/>
    <lineage>
        <taxon>Bacteria</taxon>
        <taxon>Bacillati</taxon>
        <taxon>Mycoplasmatota</taxon>
        <taxon>Mollicutes</taxon>
        <taxon>Entomoplasmatales</taxon>
        <taxon>Spiroplasmataceae</taxon>
        <taxon>Spiroplasma</taxon>
    </lineage>
</organism>
<dbReference type="HAMAP" id="MF_00328">
    <property type="entry name" value="Guanylate_kinase"/>
    <property type="match status" value="1"/>
</dbReference>
<evidence type="ECO:0000259" key="13">
    <source>
        <dbReference type="PROSITE" id="PS50052"/>
    </source>
</evidence>
<dbReference type="Proteomes" id="UP000203229">
    <property type="component" value="Chromosome"/>
</dbReference>
<dbReference type="NCBIfam" id="TIGR03263">
    <property type="entry name" value="guanyl_kin"/>
    <property type="match status" value="1"/>
</dbReference>
<dbReference type="RefSeq" id="WP_094048244.1">
    <property type="nucleotide sequence ID" value="NZ_CP022535.1"/>
</dbReference>
<evidence type="ECO:0000313" key="14">
    <source>
        <dbReference type="EMBL" id="ASP27948.1"/>
    </source>
</evidence>
<evidence type="ECO:0000256" key="8">
    <source>
        <dbReference type="ARBA" id="ARBA00022777"/>
    </source>
</evidence>
<dbReference type="EMBL" id="CP022535">
    <property type="protein sequence ID" value="ASP27948.1"/>
    <property type="molecule type" value="Genomic_DNA"/>
</dbReference>
<evidence type="ECO:0000256" key="2">
    <source>
        <dbReference type="ARBA" id="ARBA00004496"/>
    </source>
</evidence>
<dbReference type="InterPro" id="IPR020590">
    <property type="entry name" value="Guanylate_kinase_CS"/>
</dbReference>
<evidence type="ECO:0000256" key="9">
    <source>
        <dbReference type="ARBA" id="ARBA00022840"/>
    </source>
</evidence>
<dbReference type="GO" id="GO:0005829">
    <property type="term" value="C:cytosol"/>
    <property type="evidence" value="ECO:0007669"/>
    <property type="project" value="TreeGrafter"/>
</dbReference>
<name>A0A222EN73_9MOLU</name>
<dbReference type="GO" id="GO:0004385">
    <property type="term" value="F:GMP kinase activity"/>
    <property type="evidence" value="ECO:0007669"/>
    <property type="project" value="UniProtKB-UniRule"/>
</dbReference>
<evidence type="ECO:0000256" key="1">
    <source>
        <dbReference type="ARBA" id="ARBA00003531"/>
    </source>
</evidence>
<dbReference type="PANTHER" id="PTHR23117">
    <property type="entry name" value="GUANYLATE KINASE-RELATED"/>
    <property type="match status" value="1"/>
</dbReference>
<comment type="similarity">
    <text evidence="3 12">Belongs to the guanylate kinase family.</text>
</comment>
<comment type="subcellular location">
    <subcellularLocation>
        <location evidence="2 12">Cytoplasm</location>
    </subcellularLocation>
</comment>
<dbReference type="PROSITE" id="PS00856">
    <property type="entry name" value="GUANYLATE_KINASE_1"/>
    <property type="match status" value="1"/>
</dbReference>
<keyword evidence="7 12" id="KW-0547">Nucleotide-binding</keyword>
<comment type="function">
    <text evidence="1 12">Essential for recycling GMP and indirectly, cGMP.</text>
</comment>
<evidence type="ECO:0000313" key="15">
    <source>
        <dbReference type="Proteomes" id="UP000203229"/>
    </source>
</evidence>
<dbReference type="InterPro" id="IPR017665">
    <property type="entry name" value="Guanylate_kinase"/>
</dbReference>
<dbReference type="FunFam" id="3.30.63.10:FF:000002">
    <property type="entry name" value="Guanylate kinase 1"/>
    <property type="match status" value="1"/>
</dbReference>
<feature type="binding site" evidence="12">
    <location>
        <begin position="11"/>
        <end position="18"/>
    </location>
    <ligand>
        <name>ATP</name>
        <dbReference type="ChEBI" id="CHEBI:30616"/>
    </ligand>
</feature>